<dbReference type="PROSITE" id="PS50082">
    <property type="entry name" value="WD_REPEATS_2"/>
    <property type="match status" value="1"/>
</dbReference>
<dbReference type="InterPro" id="IPR015943">
    <property type="entry name" value="WD40/YVTN_repeat-like_dom_sf"/>
</dbReference>
<feature type="domain" description="RAVE complex protein Rav1 C-terminal" evidence="2">
    <location>
        <begin position="927"/>
        <end position="1328"/>
    </location>
</feature>
<dbReference type="InterPro" id="IPR011047">
    <property type="entry name" value="Quinoprotein_ADH-like_sf"/>
</dbReference>
<dbReference type="InterPro" id="IPR036322">
    <property type="entry name" value="WD40_repeat_dom_sf"/>
</dbReference>
<organism evidence="3 4">
    <name type="scientific">Cucumis melo</name>
    <name type="common">Muskmelon</name>
    <dbReference type="NCBI Taxonomy" id="3656"/>
    <lineage>
        <taxon>Eukaryota</taxon>
        <taxon>Viridiplantae</taxon>
        <taxon>Streptophyta</taxon>
        <taxon>Embryophyta</taxon>
        <taxon>Tracheophyta</taxon>
        <taxon>Spermatophyta</taxon>
        <taxon>Magnoliopsida</taxon>
        <taxon>eudicotyledons</taxon>
        <taxon>Gunneridae</taxon>
        <taxon>Pentapetalae</taxon>
        <taxon>rosids</taxon>
        <taxon>fabids</taxon>
        <taxon>Cucurbitales</taxon>
        <taxon>Cucurbitaceae</taxon>
        <taxon>Benincaseae</taxon>
        <taxon>Cucumis</taxon>
    </lineage>
</organism>
<accession>A0A1S3AUP3</accession>
<evidence type="ECO:0000313" key="3">
    <source>
        <dbReference type="Proteomes" id="UP001652600"/>
    </source>
</evidence>
<dbReference type="SUPFAM" id="SSF50998">
    <property type="entry name" value="Quinoprotein alcohol dehydrogenase-like"/>
    <property type="match status" value="1"/>
</dbReference>
<dbReference type="PANTHER" id="PTHR13950:SF9">
    <property type="entry name" value="RABCONNECTIN-3A"/>
    <property type="match status" value="1"/>
</dbReference>
<sequence length="2438" mass="269974">MPGSLMEPHLFWSSLISLLLYLPMKPNSDPYFARYWSSLAITYQLSMLCLGLPYYRRRASLLQPLAIGYGCFPTIWVLLENSVLVQSLKVEAIQWTGAGDGIIACGVEVVLWKNTNKSWEIAWKFKPDVLQTLVSASWSTEGPFATAPHARISKTENTLTEKACRSVLVSQSEGEYGHVKIELCHPLPITVIQWRPSVNGPEFAKHSPRHVLLTCCLDGTVRLWSETENGKVRKFSKDVNNRKSTRRHFSVAAVVEINQALKGTLGMDLFVTWATEIRGMCQPFDVTKKVQSSVGFEQNKAGNCEWLISLGPGSLVTFWAVHCLDDVSPLRFPRITLWKKQELKGFEVGRHYTDGCTNLSNKFLLKKVVISRIHQSGSPSICSLIQLLPCNSLVWSLLSAHTLTDVGDASFDQKRLESLFSCSSSSQLNLSGHAGKILHVAVHPYNCEVKIAASLDSNGLLLFWSLSSISNCVLGPPTLTPTWELCGKLVTQDSCSKYTSVQWAPSILDEELILLMGHARGIDFFAVRISQSDEENTECHYLCTIPFTGHGPFENGPTNIFSILLPSDINITYKFNKFMLLGVWMKGFQALSWEITLHAYDISGTGIHCKCDIDNENRAELSILRFESAFGTKKCCVSIIPCSSQLPNSQIHDQITSFAVVHQGTFVPVQQKLSSSGEPSTPAYIMATGSADGSLKLWKSNVGKPSIFHVPWELVCVVVTHQGPITALSLTDCGRKIATISKDNLECKTSNVHLWELAYLGAGTLLFEDELSFESNIIAVDWLTLGNGQFLLGICLQNELCVYSLKRFGCHTLSETTKSLDAKTWICIGISRTLPSNCGFRWGPRTTAIVLHDRYFCIVSPWLFLGVTNPDAMCNTHYIGETKTHHVNGTTTNISAAVFADKCCGIKTLPDDIYESKYRPGSLGLISMPDVVDKLCGSLSSFHPQALLFNIYSGKWKRAYSALSHLIEHLSSDKKSSANSTYTIPEIPLSDYFEGVIKTSTDKGVQWSTNSLSSQFKEGVSQWAFNWDSISNDNSFIPSSTKSEFSSFVEPLEKLYELAGLTSMEKTQTLAIVDLLGEISNKSSSSAYESLDEPGRRYWIALRFQQLQFLRRESRSASVEELAIDSKLIGWAYHSDCQEILLNSVSSNEPTWQEMRSLGVGIWFTNTTQLRIRMEKLARSQYLKKKDPKDCMLLYVTLNRIQVLAGLFKISRDEKDKPLVGFLSRNFQEEKNKAAALKNAYVLLGKHQLELAVAFFLLGGDTSSAVSVCAKTLGDEQLALVICHLVEGRGGPLQQHLITKFMLPSAIEKGDTWLASILEWELGNYTQSFLNVLRLESNSVTGPPFLSSKHIALLDPSVGMYCRLLANKNSMKKAVGVQSAEILCQLATLMMATALNRSGLPLEALEHVSTCGSITDVSDGTNKVDIQCFDTISKICQKYPRDSSSWLSVEFAVHLEHQAKTDLAAQYFSKLIRKHPSWPTVNFESVGCMLFSKEYEMDYEKSLESYQHKLSVGFAQFEMKFSLLPASLVSMMLLFLCNLGLQFIGNDIVQGFTSQECPDDKNLTTYSFLVHRLLHKALLKTAQEISLSASRYTIACSLSFHRGEIRSKCLDTWWYYLQGLLLSLQGVRAALRSTHDSLNDDCVFKLLTILDLVEYDLYFTSAWLLRDSRCLLKMVQLLLANEQSSLDVEMERLKQLLSQFGELIAQNLLSDVDYNHEILEGVPNEEYDDIVHSIPGDERWHIIGACLWHHVSKFIKHKLTTLTNKSKEGSFSGLTLRNLNSWVPGLSTIKSDQNDILKNMIELISTNFTSLLTIVLAQASSYQLKQLVSFLQYKLDKRLCVATVVWFEQFSKSSEHKKHHADEMYNIDMCNKGEFETLWSITSNPNLVSECFAHEKVHLLHCFDRKLSKRWTDIYNGTTRPEETCGRECALINSSASDTTGSPGKLLRSGRTLVSSEKELATLDDVMPFQKPKEIYRRNGELLEALCINSVDGRQAALASNKKGIIFFSWEDGMASRDEEDYIWSNSEWPLNLNGWAGSESTPAPTCVFPGVGLGSNKGAHLGLGGATVGIGSPARPARDLTGGGAFGISGYAGMGASGLGWETQEDFEEFVDPPATAEHTSTRAFSSHPSRPLFLVGSTNTHVYLWEFGKDRATATYGVLPAANVPPPYALASISSVQFDQCGHRFATAALDGTVCSWQLEVGGRSNVCPTESSLCFNGHASDVTYVTSSGSIIAVAGYSSSAVNVVIWDTLAPPKTSQAAIMCHEGGARSISVFDNEIGSGSVSPLIVTGGKGGDVGLHDFRYVVTGRTKKHSPKGERISDASNTNMLGTVGEQNLNGMLWYIPKAHSGSVTKITSIPNTSLFLTGSKDGDVKLWDAKRAKLVHHWPKLHDRHTFLQPSSRGFGEVVRAAVTDIQVIASGFLTCGGDGLVKLVQLQ</sequence>
<keyword evidence="1" id="KW-0853">WD repeat</keyword>
<dbReference type="InterPro" id="IPR001680">
    <property type="entry name" value="WD40_rpt"/>
</dbReference>
<dbReference type="InterPro" id="IPR022033">
    <property type="entry name" value="Rav1p_C"/>
</dbReference>
<gene>
    <name evidence="4" type="primary">LOC103483174</name>
</gene>
<dbReference type="SMART" id="SM00320">
    <property type="entry name" value="WD40"/>
    <property type="match status" value="10"/>
</dbReference>
<dbReference type="InterPro" id="IPR052208">
    <property type="entry name" value="DmX-like/RAVE_component"/>
</dbReference>
<dbReference type="Pfam" id="PF12234">
    <property type="entry name" value="Rav1p_C"/>
    <property type="match status" value="1"/>
</dbReference>
<evidence type="ECO:0000259" key="2">
    <source>
        <dbReference type="Pfam" id="PF12234"/>
    </source>
</evidence>
<protein>
    <submittedName>
        <fullName evidence="4">Uncharacterized protein LOC103483174 isoform X2</fullName>
    </submittedName>
</protein>
<evidence type="ECO:0000313" key="4">
    <source>
        <dbReference type="RefSeq" id="XP_008437873.2"/>
    </source>
</evidence>
<dbReference type="Pfam" id="PF00400">
    <property type="entry name" value="WD40"/>
    <property type="match status" value="2"/>
</dbReference>
<keyword evidence="3" id="KW-1185">Reference proteome</keyword>
<dbReference type="GO" id="GO:0043291">
    <property type="term" value="C:RAVE complex"/>
    <property type="evidence" value="ECO:0007669"/>
    <property type="project" value="TreeGrafter"/>
</dbReference>
<name>A0A1S3AUP3_CUCME</name>
<dbReference type="RefSeq" id="XP_008437873.2">
    <property type="nucleotide sequence ID" value="XM_008439651.3"/>
</dbReference>
<proteinExistence type="predicted"/>
<dbReference type="Proteomes" id="UP001652600">
    <property type="component" value="Chromosome 6"/>
</dbReference>
<dbReference type="GO" id="GO:0007035">
    <property type="term" value="P:vacuolar acidification"/>
    <property type="evidence" value="ECO:0007669"/>
    <property type="project" value="TreeGrafter"/>
</dbReference>
<dbReference type="PROSITE" id="PS50294">
    <property type="entry name" value="WD_REPEATS_REGION"/>
    <property type="match status" value="1"/>
</dbReference>
<dbReference type="SUPFAM" id="SSF50978">
    <property type="entry name" value="WD40 repeat-like"/>
    <property type="match status" value="1"/>
</dbReference>
<feature type="repeat" description="WD" evidence="1">
    <location>
        <begin position="2346"/>
        <end position="2387"/>
    </location>
</feature>
<dbReference type="PANTHER" id="PTHR13950">
    <property type="entry name" value="RABCONNECTIN-RELATED"/>
    <property type="match status" value="1"/>
</dbReference>
<dbReference type="GeneID" id="103483174"/>
<dbReference type="Gene3D" id="2.130.10.10">
    <property type="entry name" value="YVTN repeat-like/Quinoprotein amine dehydrogenase"/>
    <property type="match status" value="2"/>
</dbReference>
<reference evidence="4" key="1">
    <citation type="submission" date="2025-08" db="UniProtKB">
        <authorList>
            <consortium name="RefSeq"/>
        </authorList>
    </citation>
    <scope>IDENTIFICATION</scope>
    <source>
        <tissue evidence="4">Stem</tissue>
    </source>
</reference>
<evidence type="ECO:0000256" key="1">
    <source>
        <dbReference type="PROSITE-ProRule" id="PRU00221"/>
    </source>
</evidence>